<name>A0AB74IBS3_LACRH</name>
<protein>
    <submittedName>
        <fullName evidence="1">Alpha-galactosidase</fullName>
    </submittedName>
</protein>
<evidence type="ECO:0000313" key="1">
    <source>
        <dbReference type="EMBL" id="THC79791.1"/>
    </source>
</evidence>
<dbReference type="EMBL" id="SSHM01000001">
    <property type="protein sequence ID" value="THC79791.1"/>
    <property type="molecule type" value="Genomic_DNA"/>
</dbReference>
<accession>A0AB74IBS3</accession>
<organism evidence="1 2">
    <name type="scientific">Lacticaseibacillus rhamnosus</name>
    <name type="common">Lactobacillus rhamnosus</name>
    <dbReference type="NCBI Taxonomy" id="47715"/>
    <lineage>
        <taxon>Bacteria</taxon>
        <taxon>Bacillati</taxon>
        <taxon>Bacillota</taxon>
        <taxon>Bacilli</taxon>
        <taxon>Lactobacillales</taxon>
        <taxon>Lactobacillaceae</taxon>
        <taxon>Lacticaseibacillus</taxon>
    </lineage>
</organism>
<evidence type="ECO:0000313" key="2">
    <source>
        <dbReference type="Proteomes" id="UP000307517"/>
    </source>
</evidence>
<comment type="caution">
    <text evidence="1">The sequence shown here is derived from an EMBL/GenBank/DDBJ whole genome shotgun (WGS) entry which is preliminary data.</text>
</comment>
<dbReference type="AlphaFoldDB" id="A0AB74IBS3"/>
<sequence length="51" mass="5255">MFWLMPITRSPAQGSACKDIGGNGQSPAITFKAAFVLAYAHNALTGAGICV</sequence>
<reference evidence="1 2" key="1">
    <citation type="submission" date="2019-04" db="EMBL/GenBank/DDBJ databases">
        <title>Genome Announcement to Ensure Probiotic Safety of Lactobacillus rhamnosus UBLR-58.</title>
        <authorList>
            <person name="Sulthana A."/>
            <person name="Lakshmi S.G."/>
            <person name="Madempudi R.S."/>
        </authorList>
    </citation>
    <scope>NUCLEOTIDE SEQUENCE [LARGE SCALE GENOMIC DNA]</scope>
    <source>
        <strain evidence="1 2">UBLR-58</strain>
    </source>
</reference>
<gene>
    <name evidence="1" type="ORF">E6L36_04870</name>
</gene>
<dbReference type="NCBIfam" id="NF040509">
    <property type="entry name" value="Lacto_palin_RPT"/>
    <property type="match status" value="1"/>
</dbReference>
<dbReference type="Proteomes" id="UP000307517">
    <property type="component" value="Unassembled WGS sequence"/>
</dbReference>
<proteinExistence type="predicted"/>
<dbReference type="AntiFam" id="ANF00266">
    <property type="entry name" value="DNA repeat translations related to WP_020751851.1"/>
</dbReference>